<name>B0G264_9FIRM</name>
<comment type="caution">
    <text evidence="1">The sequence shown here is derived from an EMBL/GenBank/DDBJ whole genome shotgun (WGS) entry which is preliminary data.</text>
</comment>
<dbReference type="Proteomes" id="UP000005359">
    <property type="component" value="Unassembled WGS sequence"/>
</dbReference>
<reference evidence="1 2" key="1">
    <citation type="submission" date="2007-10" db="EMBL/GenBank/DDBJ databases">
        <title>Draft genome sequence of Dorea formicigenerans(ATCC 27755).</title>
        <authorList>
            <person name="Sudarsanam P."/>
            <person name="Ley R."/>
            <person name="Guruge J."/>
            <person name="Turnbaugh P.J."/>
            <person name="Mahowald M."/>
            <person name="Liep D."/>
            <person name="Gordon J."/>
        </authorList>
    </citation>
    <scope>NUCLEOTIDE SEQUENCE [LARGE SCALE GENOMIC DNA]</scope>
    <source>
        <strain evidence="1 2">ATCC 27755</strain>
    </source>
</reference>
<evidence type="ECO:0000313" key="2">
    <source>
        <dbReference type="Proteomes" id="UP000005359"/>
    </source>
</evidence>
<dbReference type="AlphaFoldDB" id="B0G264"/>
<proteinExistence type="predicted"/>
<reference evidence="1 2" key="2">
    <citation type="submission" date="2007-10" db="EMBL/GenBank/DDBJ databases">
        <authorList>
            <person name="Fulton L."/>
            <person name="Clifton S."/>
            <person name="Fulton B."/>
            <person name="Xu J."/>
            <person name="Minx P."/>
            <person name="Pepin K.H."/>
            <person name="Johnson M."/>
            <person name="Thiruvilangam P."/>
            <person name="Bhonagiri V."/>
            <person name="Nash W.E."/>
            <person name="Wang C."/>
            <person name="Mardis E.R."/>
            <person name="Wilson R.K."/>
        </authorList>
    </citation>
    <scope>NUCLEOTIDE SEQUENCE [LARGE SCALE GENOMIC DNA]</scope>
    <source>
        <strain evidence="1 2">ATCC 27755</strain>
    </source>
</reference>
<sequence length="145" mass="16137">MNLRRKELMAAVKELLRAEADGALGFGDYTLSSKTKLDGFEFQGDVYKVKTFSEITKLEKNGMFVYESVPGTAVEDFKASEREVSFKVSGTEDAQITLELEADSEYVVYMDDVNVGDMTTNLSGKLSVSAELDPNKEIEIKIIKK</sequence>
<dbReference type="PaxDb" id="411461-DORFOR_00318"/>
<accession>B0G264</accession>
<evidence type="ECO:0000313" key="1">
    <source>
        <dbReference type="EMBL" id="EDR48411.1"/>
    </source>
</evidence>
<protein>
    <recommendedName>
        <fullName evidence="3">Endosialidase</fullName>
    </recommendedName>
</protein>
<dbReference type="eggNOG" id="ENOG5031JM9">
    <property type="taxonomic scope" value="Bacteria"/>
</dbReference>
<organism evidence="1 2">
    <name type="scientific">Dorea formicigenerans ATCC 27755</name>
    <dbReference type="NCBI Taxonomy" id="411461"/>
    <lineage>
        <taxon>Bacteria</taxon>
        <taxon>Bacillati</taxon>
        <taxon>Bacillota</taxon>
        <taxon>Clostridia</taxon>
        <taxon>Lachnospirales</taxon>
        <taxon>Lachnospiraceae</taxon>
        <taxon>Dorea</taxon>
    </lineage>
</organism>
<evidence type="ECO:0008006" key="3">
    <source>
        <dbReference type="Google" id="ProtNLM"/>
    </source>
</evidence>
<dbReference type="EMBL" id="AAXA02000006">
    <property type="protein sequence ID" value="EDR48411.1"/>
    <property type="molecule type" value="Genomic_DNA"/>
</dbReference>
<gene>
    <name evidence="1" type="ORF">DORFOR_00318</name>
</gene>
<dbReference type="STRING" id="411461.DORFOR_00318"/>